<dbReference type="InterPro" id="IPR046341">
    <property type="entry name" value="SET_dom_sf"/>
</dbReference>
<dbReference type="GO" id="GO:0016279">
    <property type="term" value="F:protein-lysine N-methyltransferase activity"/>
    <property type="evidence" value="ECO:0007669"/>
    <property type="project" value="InterPro"/>
</dbReference>
<dbReference type="Proteomes" id="UP000013776">
    <property type="component" value="Unassembled WGS sequence"/>
</dbReference>
<name>R4XG95_TAPDE</name>
<dbReference type="Gene3D" id="3.90.1410.10">
    <property type="entry name" value="set domain protein methyltransferase, domain 1"/>
    <property type="match status" value="1"/>
</dbReference>
<dbReference type="STRING" id="1097556.R4XG95"/>
<dbReference type="Pfam" id="PF00856">
    <property type="entry name" value="SET"/>
    <property type="match status" value="1"/>
</dbReference>
<proteinExistence type="predicted"/>
<evidence type="ECO:0000259" key="1">
    <source>
        <dbReference type="PROSITE" id="PS50280"/>
    </source>
</evidence>
<evidence type="ECO:0000313" key="2">
    <source>
        <dbReference type="EMBL" id="CCG84647.1"/>
    </source>
</evidence>
<keyword evidence="3" id="KW-1185">Reference proteome</keyword>
<dbReference type="VEuPathDB" id="FungiDB:TAPDE_005160"/>
<dbReference type="OrthoDB" id="441812at2759"/>
<dbReference type="CDD" id="cd19180">
    <property type="entry name" value="SET_SpSET10-like"/>
    <property type="match status" value="1"/>
</dbReference>
<accession>R4XG95</accession>
<dbReference type="PANTHER" id="PTHR13271">
    <property type="entry name" value="UNCHARACTERIZED PUTATIVE METHYLTRANSFERASE"/>
    <property type="match status" value="1"/>
</dbReference>
<dbReference type="AlphaFoldDB" id="R4XG95"/>
<reference evidence="2 3" key="1">
    <citation type="journal article" date="2013" name="MBio">
        <title>Genome sequencing of the plant pathogen Taphrina deformans, the causal agent of peach leaf curl.</title>
        <authorList>
            <person name="Cisse O.H."/>
            <person name="Almeida J.M.G.C.F."/>
            <person name="Fonseca A."/>
            <person name="Kumar A.A."/>
            <person name="Salojaervi J."/>
            <person name="Overmyer K."/>
            <person name="Hauser P.M."/>
            <person name="Pagni M."/>
        </authorList>
    </citation>
    <scope>NUCLEOTIDE SEQUENCE [LARGE SCALE GENOMIC DNA]</scope>
    <source>
        <strain evidence="3">PYCC 5710 / ATCC 11124 / CBS 356.35 / IMI 108563 / JCM 9778 / NBRC 8474</strain>
    </source>
</reference>
<feature type="domain" description="SET" evidence="1">
    <location>
        <begin position="23"/>
        <end position="242"/>
    </location>
</feature>
<sequence>MTDPSSPANECIKWATSHGALIEQLHVQEIPGRGNSLVASAHNGNGQSIFIPTNLLLTLKNIELFATQTPAFQAILHEWSARVKLTSRRAIIILMAYTAVHGSPWSPYLNSLPDHVSSPLFWSGQERRLLDGTSIEGVAEDKMAFLEAWLQYQKRRQNASEFTLGLELKDLMKYEMLVDSRALLSNEDDSCMVPVIDFANHSSLKPGQTGSQNAVWEMDDTGFHLSTLYDIAPGEEVLFSYGKRGNGELLFKYGFVEEHQVEGGSRSMTIELPIDETQAAHLNFGEPSFTIAPEIADDPLFVQDSWFLWMNVLLEENDTDWSTSKFRGAAIGRDMLQRLQTQDDWPWFHFKACSIALSCLTRQRQRLDQTEEDTELIAIAKAVGAEVLAAVDAVRDSERVTLDLNIEKMQKLQIRLLEDPIVQHRAALCKP</sequence>
<dbReference type="GO" id="GO:0005634">
    <property type="term" value="C:nucleus"/>
    <property type="evidence" value="ECO:0007669"/>
    <property type="project" value="TreeGrafter"/>
</dbReference>
<dbReference type="PROSITE" id="PS50280">
    <property type="entry name" value="SET"/>
    <property type="match status" value="1"/>
</dbReference>
<dbReference type="eggNOG" id="KOG1337">
    <property type="taxonomic scope" value="Eukaryota"/>
</dbReference>
<dbReference type="PANTHER" id="PTHR13271:SF34">
    <property type="entry name" value="N-LYSINE METHYLTRANSFERASE SETD6"/>
    <property type="match status" value="1"/>
</dbReference>
<dbReference type="SUPFAM" id="SSF82199">
    <property type="entry name" value="SET domain"/>
    <property type="match status" value="1"/>
</dbReference>
<dbReference type="InterPro" id="IPR044432">
    <property type="entry name" value="Set10/Efm1_SET"/>
</dbReference>
<comment type="caution">
    <text evidence="2">The sequence shown here is derived from an EMBL/GenBank/DDBJ whole genome shotgun (WGS) entry which is preliminary data.</text>
</comment>
<evidence type="ECO:0000313" key="3">
    <source>
        <dbReference type="Proteomes" id="UP000013776"/>
    </source>
</evidence>
<dbReference type="InterPro" id="IPR050600">
    <property type="entry name" value="SETD3_SETD6_MTase"/>
</dbReference>
<dbReference type="InterPro" id="IPR001214">
    <property type="entry name" value="SET_dom"/>
</dbReference>
<protein>
    <recommendedName>
        <fullName evidence="1">SET domain-containing protein</fullName>
    </recommendedName>
</protein>
<organism evidence="2 3">
    <name type="scientific">Taphrina deformans (strain PYCC 5710 / ATCC 11124 / CBS 356.35 / IMI 108563 / JCM 9778 / NBRC 8474)</name>
    <name type="common">Peach leaf curl fungus</name>
    <name type="synonym">Lalaria deformans</name>
    <dbReference type="NCBI Taxonomy" id="1097556"/>
    <lineage>
        <taxon>Eukaryota</taxon>
        <taxon>Fungi</taxon>
        <taxon>Dikarya</taxon>
        <taxon>Ascomycota</taxon>
        <taxon>Taphrinomycotina</taxon>
        <taxon>Taphrinomycetes</taxon>
        <taxon>Taphrinales</taxon>
        <taxon>Taphrinaceae</taxon>
        <taxon>Taphrina</taxon>
    </lineage>
</organism>
<gene>
    <name evidence="2" type="ORF">TAPDE_005160</name>
</gene>
<dbReference type="EMBL" id="CAHR02000280">
    <property type="protein sequence ID" value="CCG84647.1"/>
    <property type="molecule type" value="Genomic_DNA"/>
</dbReference>